<dbReference type="Pfam" id="PF02374">
    <property type="entry name" value="ArsA_ATPase"/>
    <property type="match status" value="2"/>
</dbReference>
<dbReference type="GO" id="GO:0071816">
    <property type="term" value="P:tail-anchored membrane protein insertion into ER membrane"/>
    <property type="evidence" value="ECO:0007669"/>
    <property type="project" value="TreeGrafter"/>
</dbReference>
<evidence type="ECO:0000259" key="1">
    <source>
        <dbReference type="Pfam" id="PF02374"/>
    </source>
</evidence>
<dbReference type="CDD" id="cd02035">
    <property type="entry name" value="ArsA"/>
    <property type="match status" value="2"/>
</dbReference>
<accession>A0A1D1ZM62</accession>
<dbReference type="InterPro" id="IPR025723">
    <property type="entry name" value="ArsA/GET3_ATPase-like"/>
</dbReference>
<dbReference type="GO" id="GO:0043529">
    <property type="term" value="C:GET complex"/>
    <property type="evidence" value="ECO:0007669"/>
    <property type="project" value="TreeGrafter"/>
</dbReference>
<dbReference type="Gene3D" id="3.40.50.300">
    <property type="entry name" value="P-loop containing nucleotide triphosphate hydrolases"/>
    <property type="match status" value="2"/>
</dbReference>
<dbReference type="SUPFAM" id="SSF52540">
    <property type="entry name" value="P-loop containing nucleoside triphosphate hydrolases"/>
    <property type="match status" value="2"/>
</dbReference>
<dbReference type="EMBL" id="GDKF01010566">
    <property type="protein sequence ID" value="JAT68056.1"/>
    <property type="molecule type" value="Transcribed_RNA"/>
</dbReference>
<dbReference type="PANTHER" id="PTHR10803:SF0">
    <property type="entry name" value="ATPASE GET3B"/>
    <property type="match status" value="1"/>
</dbReference>
<evidence type="ECO:0000313" key="2">
    <source>
        <dbReference type="EMBL" id="JAT68056.1"/>
    </source>
</evidence>
<name>A0A1D1ZM62_AUXPR</name>
<organism evidence="2">
    <name type="scientific">Auxenochlorella protothecoides</name>
    <name type="common">Green microalga</name>
    <name type="synonym">Chlorella protothecoides</name>
    <dbReference type="NCBI Taxonomy" id="3075"/>
    <lineage>
        <taxon>Eukaryota</taxon>
        <taxon>Viridiplantae</taxon>
        <taxon>Chlorophyta</taxon>
        <taxon>core chlorophytes</taxon>
        <taxon>Trebouxiophyceae</taxon>
        <taxon>Chlorellales</taxon>
        <taxon>Chlorellaceae</taxon>
        <taxon>Auxenochlorella</taxon>
    </lineage>
</organism>
<dbReference type="GO" id="GO:0005524">
    <property type="term" value="F:ATP binding"/>
    <property type="evidence" value="ECO:0007669"/>
    <property type="project" value="InterPro"/>
</dbReference>
<dbReference type="InterPro" id="IPR027417">
    <property type="entry name" value="P-loop_NTPase"/>
</dbReference>
<gene>
    <name evidence="2" type="ORF">g.10861</name>
</gene>
<protein>
    <recommendedName>
        <fullName evidence="1">ArsA/GET3 Anion-transporting ATPase-like domain-containing protein</fullName>
    </recommendedName>
</protein>
<feature type="domain" description="ArsA/GET3 Anion-transporting ATPase-like" evidence="1">
    <location>
        <begin position="82"/>
        <end position="400"/>
    </location>
</feature>
<dbReference type="InterPro" id="IPR016300">
    <property type="entry name" value="ATPase_ArsA/GET3"/>
</dbReference>
<proteinExistence type="predicted"/>
<dbReference type="AlphaFoldDB" id="A0A1D1ZM62"/>
<reference evidence="2" key="1">
    <citation type="submission" date="2015-08" db="EMBL/GenBank/DDBJ databases">
        <authorList>
            <person name="Babu N.S."/>
            <person name="Beckwith C.J."/>
            <person name="Beseler K.G."/>
            <person name="Brison A."/>
            <person name="Carone J.V."/>
            <person name="Caskin T.P."/>
            <person name="Diamond M."/>
            <person name="Durham M.E."/>
            <person name="Foxe J.M."/>
            <person name="Go M."/>
            <person name="Henderson B.A."/>
            <person name="Jones I.B."/>
            <person name="McGettigan J.A."/>
            <person name="Micheletti S.J."/>
            <person name="Nasrallah M.E."/>
            <person name="Ortiz D."/>
            <person name="Piller C.R."/>
            <person name="Privatt S.R."/>
            <person name="Schneider S.L."/>
            <person name="Sharp S."/>
            <person name="Smith T.C."/>
            <person name="Stanton J.D."/>
            <person name="Ullery H.E."/>
            <person name="Wilson R.J."/>
            <person name="Serrano M.G."/>
            <person name="Buck G."/>
            <person name="Lee V."/>
            <person name="Wang Y."/>
            <person name="Carvalho R."/>
            <person name="Voegtly L."/>
            <person name="Shi R."/>
            <person name="Duckworth R."/>
            <person name="Johnson A."/>
            <person name="Loviza R."/>
            <person name="Walstead R."/>
            <person name="Shah Z."/>
            <person name="Kiflezghi M."/>
            <person name="Wade K."/>
            <person name="Ball S.L."/>
            <person name="Bradley K.W."/>
            <person name="Asai D.J."/>
            <person name="Bowman C.A."/>
            <person name="Russell D.A."/>
            <person name="Pope W.H."/>
            <person name="Jacobs-Sera D."/>
            <person name="Hendrix R.W."/>
            <person name="Hatfull G.F."/>
        </authorList>
    </citation>
    <scope>NUCLEOTIDE SEQUENCE</scope>
</reference>
<dbReference type="FunFam" id="3.40.50.300:FF:002933">
    <property type="entry name" value="Putative arsenical pump-driving ATPase"/>
    <property type="match status" value="1"/>
</dbReference>
<dbReference type="NCBIfam" id="TIGR00345">
    <property type="entry name" value="GET3_arsA_TRC40"/>
    <property type="match status" value="2"/>
</dbReference>
<dbReference type="PANTHER" id="PTHR10803">
    <property type="entry name" value="ARSENICAL PUMP-DRIVING ATPASE ARSENITE-TRANSLOCATING ATPASE"/>
    <property type="match status" value="1"/>
</dbReference>
<dbReference type="GO" id="GO:0016887">
    <property type="term" value="F:ATP hydrolysis activity"/>
    <property type="evidence" value="ECO:0007669"/>
    <property type="project" value="InterPro"/>
</dbReference>
<feature type="domain" description="ArsA/GET3 Anion-transporting ATPase-like" evidence="1">
    <location>
        <begin position="417"/>
        <end position="743"/>
    </location>
</feature>
<sequence length="745" mass="80618">MSTAMHTGFRALLPSKCFQAHAVKHISTPRWYQKALQASITQSRCRLRPSNGIRLAVKAVSSTEVEPVASAFTQLSAGTGRKYIMVSGKGGVGKTSLAASLAVRFAEEGHTTLVVSTDPAHSLSDSLAQDVSGGMPVMLEGTELPLWALEIDPEREKAKFKAYTAGDGKQEVKDFMGGFGLGGLLEQFTDLKLGELLDTPPPGFDEAVAIAKVQQFVKREEFARFTRIVFDTAPTGHTLRLLTTPDFVDATLGKLVRLRKKLSAASAPLRAIFRVGQDQEEAVDKLTELQNSVRLVRDLFHDADTTEFIIATIPTVLGVNESARLAGALRREGVPCSRIVVNQVIDDRLARKYLESKLKDQAAALDLLAHSRGLEGLRQLQGPYLDLEVRGLPGLQYFGGLVWGGIIEEFAAGADRRFFMLGGKGGVGKTSCSASLAVQLAAAGHTTLVVSTDPAHSLSDALDQDVSCGYPVELEGSQGQVWGMELDLDAARQELRGAKSPDSEPESGKKGGTLDAVLGSVGLGSLAEQLKDLNLGELLDTPPPGVDEALAIAKVIQFLDSPEYSRFSRIVFDTAPTGHTLRLLSLPDFLDTSVGKILMLQQKIASVTQSVKGFFQGNKGPSEPSTLEVFRERMNTAKALFHDEARTQFIVVTIPTVMAAAESVRLAESLRKESVPVRTLVVNQVIGDGATQSFLDNRRKDQARALQRLHDNPELRGLEVITAPLFDLEVRGLPALEYFGRQVWK</sequence>